<dbReference type="PANTHER" id="PTHR22722">
    <property type="entry name" value="LOW-DENSITY LIPOPROTEIN RECEPTOR-RELATED PROTEIN 2-RELATED"/>
    <property type="match status" value="1"/>
</dbReference>
<feature type="disulfide bond" evidence="9">
    <location>
        <begin position="41"/>
        <end position="53"/>
    </location>
</feature>
<dbReference type="PRINTS" id="PR00261">
    <property type="entry name" value="LDLRECEPTOR"/>
</dbReference>
<dbReference type="SUPFAM" id="SSF57424">
    <property type="entry name" value="LDL receptor-like module"/>
    <property type="match status" value="2"/>
</dbReference>
<evidence type="ECO:0000256" key="8">
    <source>
        <dbReference type="ARBA" id="ARBA00023180"/>
    </source>
</evidence>
<feature type="non-terminal residue" evidence="10">
    <location>
        <position position="1"/>
    </location>
</feature>
<dbReference type="AlphaFoldDB" id="A0A8J5JEY8"/>
<dbReference type="FunFam" id="4.10.400.10:FF:000065">
    <property type="entry name" value="Transmembrane protease serine 7"/>
    <property type="match status" value="1"/>
</dbReference>
<evidence type="ECO:0000256" key="5">
    <source>
        <dbReference type="ARBA" id="ARBA00023136"/>
    </source>
</evidence>
<keyword evidence="7" id="KW-0675">Receptor</keyword>
<comment type="caution">
    <text evidence="10">The sequence shown here is derived from an EMBL/GenBank/DDBJ whole genome shotgun (WGS) entry which is preliminary data.</text>
</comment>
<reference evidence="10" key="1">
    <citation type="journal article" date="2021" name="Sci. Adv.">
        <title>The American lobster genome reveals insights on longevity, neural, and immune adaptations.</title>
        <authorList>
            <person name="Polinski J.M."/>
            <person name="Zimin A.V."/>
            <person name="Clark K.F."/>
            <person name="Kohn A.B."/>
            <person name="Sadowski N."/>
            <person name="Timp W."/>
            <person name="Ptitsyn A."/>
            <person name="Khanna P."/>
            <person name="Romanova D.Y."/>
            <person name="Williams P."/>
            <person name="Greenwood S.J."/>
            <person name="Moroz L.L."/>
            <person name="Walt D.R."/>
            <person name="Bodnar A.G."/>
        </authorList>
    </citation>
    <scope>NUCLEOTIDE SEQUENCE</scope>
    <source>
        <strain evidence="10">GMGI-L3</strain>
    </source>
</reference>
<evidence type="ECO:0000256" key="6">
    <source>
        <dbReference type="ARBA" id="ARBA00023157"/>
    </source>
</evidence>
<dbReference type="InterPro" id="IPR036055">
    <property type="entry name" value="LDL_receptor-like_sf"/>
</dbReference>
<feature type="disulfide bond" evidence="9">
    <location>
        <begin position="48"/>
        <end position="66"/>
    </location>
</feature>
<keyword evidence="2" id="KW-0812">Transmembrane</keyword>
<keyword evidence="8" id="KW-0325">Glycoprotein</keyword>
<keyword evidence="3" id="KW-0677">Repeat</keyword>
<dbReference type="InterPro" id="IPR002172">
    <property type="entry name" value="LDrepeatLR_classA_rpt"/>
</dbReference>
<gene>
    <name evidence="10" type="primary">Hspg2-L5</name>
    <name evidence="10" type="ORF">Hamer_G015889</name>
</gene>
<dbReference type="Gene3D" id="4.10.400.10">
    <property type="entry name" value="Low-density Lipoprotein Receptor"/>
    <property type="match status" value="2"/>
</dbReference>
<evidence type="ECO:0000313" key="11">
    <source>
        <dbReference type="Proteomes" id="UP000747542"/>
    </source>
</evidence>
<dbReference type="InterPro" id="IPR051221">
    <property type="entry name" value="LDLR-related"/>
</dbReference>
<keyword evidence="6 9" id="KW-1015">Disulfide bond</keyword>
<evidence type="ECO:0000256" key="4">
    <source>
        <dbReference type="ARBA" id="ARBA00022989"/>
    </source>
</evidence>
<evidence type="ECO:0000313" key="10">
    <source>
        <dbReference type="EMBL" id="KAG7156957.1"/>
    </source>
</evidence>
<dbReference type="PROSITE" id="PS50068">
    <property type="entry name" value="LDLRA_2"/>
    <property type="match status" value="2"/>
</dbReference>
<organism evidence="10 11">
    <name type="scientific">Homarus americanus</name>
    <name type="common">American lobster</name>
    <dbReference type="NCBI Taxonomy" id="6706"/>
    <lineage>
        <taxon>Eukaryota</taxon>
        <taxon>Metazoa</taxon>
        <taxon>Ecdysozoa</taxon>
        <taxon>Arthropoda</taxon>
        <taxon>Crustacea</taxon>
        <taxon>Multicrustacea</taxon>
        <taxon>Malacostraca</taxon>
        <taxon>Eumalacostraca</taxon>
        <taxon>Eucarida</taxon>
        <taxon>Decapoda</taxon>
        <taxon>Pleocyemata</taxon>
        <taxon>Astacidea</taxon>
        <taxon>Nephropoidea</taxon>
        <taxon>Nephropidae</taxon>
        <taxon>Homarus</taxon>
    </lineage>
</organism>
<sequence>MCSPPESFRCNNGYCIRADQHCDGTTDCQDASDEKNCPPLCTNNDFRCDDGTCIPLEDRCNGLQDCLDHSDEANCMAIVVLLCPHNYLHFDLSILDI</sequence>
<dbReference type="CDD" id="cd00112">
    <property type="entry name" value="LDLa"/>
    <property type="match status" value="2"/>
</dbReference>
<comment type="subcellular location">
    <subcellularLocation>
        <location evidence="1">Membrane</location>
        <topology evidence="1">Single-pass membrane protein</topology>
    </subcellularLocation>
</comment>
<evidence type="ECO:0000256" key="3">
    <source>
        <dbReference type="ARBA" id="ARBA00022737"/>
    </source>
</evidence>
<dbReference type="PROSITE" id="PS01209">
    <property type="entry name" value="LDLRA_1"/>
    <property type="match status" value="2"/>
</dbReference>
<keyword evidence="4" id="KW-1133">Transmembrane helix</keyword>
<dbReference type="InterPro" id="IPR023415">
    <property type="entry name" value="LDLR_class-A_CS"/>
</dbReference>
<protein>
    <submittedName>
        <fullName evidence="10">Basement membrane-specific heparan sulfate proteoglycan core protein-like 5</fullName>
    </submittedName>
</protein>
<dbReference type="GO" id="GO:0043235">
    <property type="term" value="C:receptor complex"/>
    <property type="evidence" value="ECO:0007669"/>
    <property type="project" value="TreeGrafter"/>
</dbReference>
<evidence type="ECO:0000256" key="2">
    <source>
        <dbReference type="ARBA" id="ARBA00022692"/>
    </source>
</evidence>
<proteinExistence type="predicted"/>
<dbReference type="Pfam" id="PF00057">
    <property type="entry name" value="Ldl_recept_a"/>
    <property type="match status" value="2"/>
</dbReference>
<feature type="disulfide bond" evidence="9">
    <location>
        <begin position="60"/>
        <end position="75"/>
    </location>
</feature>
<evidence type="ECO:0000256" key="7">
    <source>
        <dbReference type="ARBA" id="ARBA00023170"/>
    </source>
</evidence>
<dbReference type="FunFam" id="4.10.400.10:FF:000119">
    <property type="entry name" value="Suppressor of tumorigenicity 14 protein homolog"/>
    <property type="match status" value="1"/>
</dbReference>
<dbReference type="Proteomes" id="UP000747542">
    <property type="component" value="Unassembled WGS sequence"/>
</dbReference>
<evidence type="ECO:0000256" key="9">
    <source>
        <dbReference type="PROSITE-ProRule" id="PRU00124"/>
    </source>
</evidence>
<feature type="disulfide bond" evidence="9">
    <location>
        <begin position="10"/>
        <end position="28"/>
    </location>
</feature>
<evidence type="ECO:0000256" key="1">
    <source>
        <dbReference type="ARBA" id="ARBA00004167"/>
    </source>
</evidence>
<accession>A0A8J5JEY8</accession>
<dbReference type="EMBL" id="JAHLQT010038275">
    <property type="protein sequence ID" value="KAG7156957.1"/>
    <property type="molecule type" value="Genomic_DNA"/>
</dbReference>
<feature type="disulfide bond" evidence="9">
    <location>
        <begin position="22"/>
        <end position="37"/>
    </location>
</feature>
<dbReference type="SMART" id="SM00192">
    <property type="entry name" value="LDLa"/>
    <property type="match status" value="2"/>
</dbReference>
<name>A0A8J5JEY8_HOMAM</name>
<dbReference type="GO" id="GO:0005886">
    <property type="term" value="C:plasma membrane"/>
    <property type="evidence" value="ECO:0007669"/>
    <property type="project" value="TreeGrafter"/>
</dbReference>
<comment type="caution">
    <text evidence="9">Lacks conserved residue(s) required for the propagation of feature annotation.</text>
</comment>
<keyword evidence="11" id="KW-1185">Reference proteome</keyword>
<keyword evidence="5" id="KW-0472">Membrane</keyword>